<dbReference type="RefSeq" id="WP_058442274.1">
    <property type="nucleotide sequence ID" value="NZ_CAAAHU010000018.1"/>
</dbReference>
<dbReference type="PATRIC" id="fig|29422.6.peg.2431"/>
<dbReference type="PANTHER" id="PTHR12126:SF11">
    <property type="entry name" value="NADH DEHYDROGENASE [UBIQUINONE] 1 ALPHA SUBCOMPLEX SUBUNIT 9, MITOCHONDRIAL"/>
    <property type="match status" value="1"/>
</dbReference>
<accession>A0A0W0S4U5</accession>
<feature type="transmembrane region" description="Helical" evidence="1">
    <location>
        <begin position="361"/>
        <end position="381"/>
    </location>
</feature>
<feature type="transmembrane region" description="Helical" evidence="1">
    <location>
        <begin position="388"/>
        <end position="410"/>
    </location>
</feature>
<dbReference type="Gene3D" id="3.40.50.720">
    <property type="entry name" value="NAD(P)-binding Rossmann-like Domain"/>
    <property type="match status" value="1"/>
</dbReference>
<protein>
    <submittedName>
        <fullName evidence="3">Oxidoreductase</fullName>
    </submittedName>
</protein>
<evidence type="ECO:0000256" key="1">
    <source>
        <dbReference type="SAM" id="Phobius"/>
    </source>
</evidence>
<evidence type="ECO:0000313" key="4">
    <source>
        <dbReference type="Proteomes" id="UP000054742"/>
    </source>
</evidence>
<comment type="caution">
    <text evidence="3">The sequence shown here is derived from an EMBL/GenBank/DDBJ whole genome shotgun (WGS) entry which is preliminary data.</text>
</comment>
<organism evidence="3 4">
    <name type="scientific">Legionella brunensis</name>
    <dbReference type="NCBI Taxonomy" id="29422"/>
    <lineage>
        <taxon>Bacteria</taxon>
        <taxon>Pseudomonadati</taxon>
        <taxon>Pseudomonadota</taxon>
        <taxon>Gammaproteobacteria</taxon>
        <taxon>Legionellales</taxon>
        <taxon>Legionellaceae</taxon>
        <taxon>Legionella</taxon>
    </lineage>
</organism>
<evidence type="ECO:0000259" key="2">
    <source>
        <dbReference type="Pfam" id="PF01370"/>
    </source>
</evidence>
<proteinExistence type="predicted"/>
<dbReference type="InterPro" id="IPR025695">
    <property type="entry name" value="DoxX-like"/>
</dbReference>
<dbReference type="InterPro" id="IPR051207">
    <property type="entry name" value="ComplexI_NDUFA9_subunit"/>
</dbReference>
<dbReference type="InterPro" id="IPR036291">
    <property type="entry name" value="NAD(P)-bd_dom_sf"/>
</dbReference>
<feature type="transmembrane region" description="Helical" evidence="1">
    <location>
        <begin position="416"/>
        <end position="432"/>
    </location>
</feature>
<reference evidence="3 4" key="1">
    <citation type="submission" date="2015-11" db="EMBL/GenBank/DDBJ databases">
        <title>Genomic analysis of 38 Legionella species identifies large and diverse effector repertoires.</title>
        <authorList>
            <person name="Burstein D."/>
            <person name="Amaro F."/>
            <person name="Zusman T."/>
            <person name="Lifshitz Z."/>
            <person name="Cohen O."/>
            <person name="Gilbert J.A."/>
            <person name="Pupko T."/>
            <person name="Shuman H.A."/>
            <person name="Segal G."/>
        </authorList>
    </citation>
    <scope>NUCLEOTIDE SEQUENCE [LARGE SCALE GENOMIC DNA]</scope>
    <source>
        <strain evidence="3 4">ATCC 43878</strain>
    </source>
</reference>
<name>A0A0W0S4U5_9GAMM</name>
<keyword evidence="1" id="KW-0472">Membrane</keyword>
<dbReference type="AlphaFoldDB" id="A0A0W0S4U5"/>
<dbReference type="GO" id="GO:0044877">
    <property type="term" value="F:protein-containing complex binding"/>
    <property type="evidence" value="ECO:0007669"/>
    <property type="project" value="TreeGrafter"/>
</dbReference>
<dbReference type="Proteomes" id="UP000054742">
    <property type="component" value="Unassembled WGS sequence"/>
</dbReference>
<feature type="domain" description="NAD-dependent epimerase/dehydratase" evidence="2">
    <location>
        <begin position="7"/>
        <end position="203"/>
    </location>
</feature>
<keyword evidence="4" id="KW-1185">Reference proteome</keyword>
<dbReference type="OrthoDB" id="9776313at2"/>
<keyword evidence="1" id="KW-0812">Transmembrane</keyword>
<dbReference type="STRING" id="29422.Lbru_2281"/>
<dbReference type="InterPro" id="IPR001509">
    <property type="entry name" value="Epimerase_deHydtase"/>
</dbReference>
<dbReference type="PANTHER" id="PTHR12126">
    <property type="entry name" value="NADH-UBIQUINONE OXIDOREDUCTASE 39 KDA SUBUNIT-RELATED"/>
    <property type="match status" value="1"/>
</dbReference>
<feature type="transmembrane region" description="Helical" evidence="1">
    <location>
        <begin position="320"/>
        <end position="341"/>
    </location>
</feature>
<sequence>MGDTQKILILGASGLVGSQVATILGNGNNHDIYCGARDTKTLTQRLPQVKVIYCNFLEDTSIDIWLPRLKGIDVVINCVGIFYHRNKNVIWQVHYETPKVLFEAAKKSKVKKIIQLSALGIEHYNTEYAKSKMAAEKFLTSLKIQHIILRPSLIYGANARGSMALMKSLSALPLIPLPGHGEQLFQPIHTTDLANAIKHIIEEDFSDSMILAAVSSETISLKNMFATIRQWLGLKPPSFVYIPMRLIRILGRLGSLFFYRTINTPAINMLEQGNVATSDNTKQFQEKVNLVPKNFREGMQSSPCSIQDYWHARLFFLRPLLRITLALMWLFTGLTSLALYPHKASYFLLNTVGIPALLQPVFLYGASILDGAIGLSLLINYKTKINCIIQIILILLYTLIISFKLPYFWLDPFGPIVKNIPLLVSILILYVTEPRR</sequence>
<keyword evidence="1" id="KW-1133">Transmembrane helix</keyword>
<dbReference type="EMBL" id="LNXV01000033">
    <property type="protein sequence ID" value="KTC77989.1"/>
    <property type="molecule type" value="Genomic_DNA"/>
</dbReference>
<gene>
    <name evidence="3" type="ORF">Lbru_2281</name>
</gene>
<dbReference type="Pfam" id="PF13781">
    <property type="entry name" value="DoxX_3"/>
    <property type="match status" value="1"/>
</dbReference>
<dbReference type="Pfam" id="PF01370">
    <property type="entry name" value="Epimerase"/>
    <property type="match status" value="1"/>
</dbReference>
<evidence type="ECO:0000313" key="3">
    <source>
        <dbReference type="EMBL" id="KTC77989.1"/>
    </source>
</evidence>
<dbReference type="SUPFAM" id="SSF51735">
    <property type="entry name" value="NAD(P)-binding Rossmann-fold domains"/>
    <property type="match status" value="1"/>
</dbReference>